<proteinExistence type="predicted"/>
<dbReference type="Pfam" id="PF13673">
    <property type="entry name" value="Acetyltransf_10"/>
    <property type="match status" value="1"/>
</dbReference>
<evidence type="ECO:0000313" key="3">
    <source>
        <dbReference type="Proteomes" id="UP000078406"/>
    </source>
</evidence>
<dbReference type="PROSITE" id="PS51186">
    <property type="entry name" value="GNAT"/>
    <property type="match status" value="1"/>
</dbReference>
<dbReference type="InterPro" id="IPR000182">
    <property type="entry name" value="GNAT_dom"/>
</dbReference>
<reference evidence="2 3" key="1">
    <citation type="journal article" date="2016" name="Syst. Appl. Microbiol.">
        <title>Vibrio bivalvicida sp. nov., a novel larval pathogen for bivalve molluscs reared in a hatchery.</title>
        <authorList>
            <person name="Dubert J."/>
            <person name="Romalde J.L."/>
            <person name="Prado S."/>
            <person name="Barja J.L."/>
        </authorList>
    </citation>
    <scope>NUCLEOTIDE SEQUENCE [LARGE SCALE GENOMIC DNA]</scope>
    <source>
        <strain evidence="2 3">605</strain>
    </source>
</reference>
<dbReference type="Proteomes" id="UP000078406">
    <property type="component" value="Unassembled WGS sequence"/>
</dbReference>
<dbReference type="Gene3D" id="3.40.630.30">
    <property type="match status" value="1"/>
</dbReference>
<dbReference type="SUPFAM" id="SSF55729">
    <property type="entry name" value="Acyl-CoA N-acyltransferases (Nat)"/>
    <property type="match status" value="1"/>
</dbReference>
<gene>
    <name evidence="2" type="ORF">APB76_10370</name>
</gene>
<keyword evidence="2" id="KW-0012">Acyltransferase</keyword>
<name>A0A177Y088_9VIBR</name>
<keyword evidence="2" id="KW-0808">Transferase</keyword>
<organism evidence="2 3">
    <name type="scientific">Vibrio bivalvicida</name>
    <dbReference type="NCBI Taxonomy" id="1276888"/>
    <lineage>
        <taxon>Bacteria</taxon>
        <taxon>Pseudomonadati</taxon>
        <taxon>Pseudomonadota</taxon>
        <taxon>Gammaproteobacteria</taxon>
        <taxon>Vibrionales</taxon>
        <taxon>Vibrionaceae</taxon>
        <taxon>Vibrio</taxon>
        <taxon>Vibrio oreintalis group</taxon>
    </lineage>
</organism>
<dbReference type="CDD" id="cd04301">
    <property type="entry name" value="NAT_SF"/>
    <property type="match status" value="1"/>
</dbReference>
<evidence type="ECO:0000259" key="1">
    <source>
        <dbReference type="PROSITE" id="PS51186"/>
    </source>
</evidence>
<comment type="caution">
    <text evidence="2">The sequence shown here is derived from an EMBL/GenBank/DDBJ whole genome shotgun (WGS) entry which is preliminary data.</text>
</comment>
<dbReference type="AlphaFoldDB" id="A0A177Y088"/>
<dbReference type="GO" id="GO:0016747">
    <property type="term" value="F:acyltransferase activity, transferring groups other than amino-acyl groups"/>
    <property type="evidence" value="ECO:0007669"/>
    <property type="project" value="InterPro"/>
</dbReference>
<evidence type="ECO:0000313" key="2">
    <source>
        <dbReference type="EMBL" id="OAJ94274.1"/>
    </source>
</evidence>
<feature type="domain" description="N-acetyltransferase" evidence="1">
    <location>
        <begin position="4"/>
        <end position="134"/>
    </location>
</feature>
<dbReference type="EMBL" id="LLEI02000028">
    <property type="protein sequence ID" value="OAJ94274.1"/>
    <property type="molecule type" value="Genomic_DNA"/>
</dbReference>
<dbReference type="InterPro" id="IPR016181">
    <property type="entry name" value="Acyl_CoA_acyltransferase"/>
</dbReference>
<protein>
    <submittedName>
        <fullName evidence="2">Acyltransferase</fullName>
    </submittedName>
</protein>
<sequence length="143" mass="16493">MSPMQIETLDPIKLPLVSRLYKAHYPSGKAKKDELTIVGTIEQQIVSLVRFRNIEQFRLLTGMLVIPEFRGSGFGHQLMGYCAQHVLSEHDFCFAYAHLETFYAQHNFKKIDASQLPNSLKGLFERYSLKKQLVAMKYVKPSR</sequence>
<accession>A0A177Y088</accession>